<reference evidence="9" key="1">
    <citation type="submission" date="2022-10" db="EMBL/GenBank/DDBJ databases">
        <title>The complete genomes of actinobacterial strains from the NBC collection.</title>
        <authorList>
            <person name="Joergensen T.S."/>
            <person name="Alvarez Arevalo M."/>
            <person name="Sterndorff E.B."/>
            <person name="Faurdal D."/>
            <person name="Vuksanovic O."/>
            <person name="Mourched A.-S."/>
            <person name="Charusanti P."/>
            <person name="Shaw S."/>
            <person name="Blin K."/>
            <person name="Weber T."/>
        </authorList>
    </citation>
    <scope>NUCLEOTIDE SEQUENCE</scope>
    <source>
        <strain evidence="9">NBC_01393</strain>
    </source>
</reference>
<dbReference type="InterPro" id="IPR001867">
    <property type="entry name" value="OmpR/PhoB-type_DNA-bd"/>
</dbReference>
<dbReference type="PANTHER" id="PTHR35807">
    <property type="entry name" value="TRANSCRIPTIONAL REGULATOR REDD-RELATED"/>
    <property type="match status" value="1"/>
</dbReference>
<dbReference type="Pfam" id="PF00486">
    <property type="entry name" value="Trans_reg_C"/>
    <property type="match status" value="1"/>
</dbReference>
<dbReference type="InterPro" id="IPR005158">
    <property type="entry name" value="BTAD"/>
</dbReference>
<keyword evidence="4 6" id="KW-0238">DNA-binding</keyword>
<dbReference type="SUPFAM" id="SSF48452">
    <property type="entry name" value="TPR-like"/>
    <property type="match status" value="1"/>
</dbReference>
<evidence type="ECO:0000256" key="6">
    <source>
        <dbReference type="PROSITE-ProRule" id="PRU01091"/>
    </source>
</evidence>
<dbReference type="GO" id="GO:0003677">
    <property type="term" value="F:DNA binding"/>
    <property type="evidence" value="ECO:0007669"/>
    <property type="project" value="UniProtKB-UniRule"/>
</dbReference>
<dbReference type="SUPFAM" id="SSF46894">
    <property type="entry name" value="C-terminal effector domain of the bipartite response regulators"/>
    <property type="match status" value="1"/>
</dbReference>
<dbReference type="SMART" id="SM00862">
    <property type="entry name" value="Trans_reg_C"/>
    <property type="match status" value="1"/>
</dbReference>
<dbReference type="Gene3D" id="1.10.10.10">
    <property type="entry name" value="Winged helix-like DNA-binding domain superfamily/Winged helix DNA-binding domain"/>
    <property type="match status" value="1"/>
</dbReference>
<evidence type="ECO:0000256" key="3">
    <source>
        <dbReference type="ARBA" id="ARBA00023015"/>
    </source>
</evidence>
<dbReference type="GO" id="GO:0006355">
    <property type="term" value="P:regulation of DNA-templated transcription"/>
    <property type="evidence" value="ECO:0007669"/>
    <property type="project" value="InterPro"/>
</dbReference>
<name>A0AAU3HNR2_9ACTN</name>
<protein>
    <submittedName>
        <fullName evidence="9">Winged helix-turn-helix domain-containing protein</fullName>
    </submittedName>
</protein>
<dbReference type="SMART" id="SM01043">
    <property type="entry name" value="BTAD"/>
    <property type="match status" value="1"/>
</dbReference>
<dbReference type="CDD" id="cd15831">
    <property type="entry name" value="BTAD"/>
    <property type="match status" value="1"/>
</dbReference>
<dbReference type="Gene3D" id="1.25.40.10">
    <property type="entry name" value="Tetratricopeptide repeat domain"/>
    <property type="match status" value="1"/>
</dbReference>
<keyword evidence="3" id="KW-0805">Transcription regulation</keyword>
<feature type="domain" description="OmpR/PhoB-type" evidence="8">
    <location>
        <begin position="24"/>
        <end position="124"/>
    </location>
</feature>
<dbReference type="PROSITE" id="PS51755">
    <property type="entry name" value="OMPR_PHOB"/>
    <property type="match status" value="1"/>
</dbReference>
<organism evidence="9">
    <name type="scientific">Streptomyces sp. NBC_01393</name>
    <dbReference type="NCBI Taxonomy" id="2903851"/>
    <lineage>
        <taxon>Bacteria</taxon>
        <taxon>Bacillati</taxon>
        <taxon>Actinomycetota</taxon>
        <taxon>Actinomycetes</taxon>
        <taxon>Kitasatosporales</taxon>
        <taxon>Streptomycetaceae</taxon>
        <taxon>Streptomyces</taxon>
    </lineage>
</organism>
<feature type="DNA-binding region" description="OmpR/PhoB-type" evidence="6">
    <location>
        <begin position="24"/>
        <end position="124"/>
    </location>
</feature>
<dbReference type="InterPro" id="IPR051677">
    <property type="entry name" value="AfsR-DnrI-RedD_regulator"/>
</dbReference>
<evidence type="ECO:0000313" key="9">
    <source>
        <dbReference type="EMBL" id="WTZ07003.1"/>
    </source>
</evidence>
<keyword evidence="5" id="KW-0804">Transcription</keyword>
<dbReference type="InterPro" id="IPR016032">
    <property type="entry name" value="Sig_transdc_resp-reg_C-effctor"/>
</dbReference>
<dbReference type="PRINTS" id="PR00364">
    <property type="entry name" value="DISEASERSIST"/>
</dbReference>
<dbReference type="SUPFAM" id="SSF52540">
    <property type="entry name" value="P-loop containing nucleoside triphosphate hydrolases"/>
    <property type="match status" value="1"/>
</dbReference>
<sequence>MAEALTESRGMASAPGIPREPAGEIGRETAAPLRLTLLGPLRASRGGLPLALGPLKQRLVLAVLLTRPNTPVSVEELTDALWPDDPPRTARKNLQAYVSVLRRVLDPDDLGRLSHGPGGYVLHLTAEECDTLRFDELARRGDTEARAGAPSHAARTYRQALDLWRHDPFSDLAPRADVLRAAVERQHARRLAVYEAWAEAQLEIGDPGPVADTVDEMVSRHPLRERLRAAQLTALHQVGRRTEALAAYDDCRQRLSRELGLEPGAALHGAYRSLLDDMAPPRPRGGPTGSRLLLPPDLADFTGRTGELEAVRTQLETEGGPPVLVTGAVGVGKSAFAVHVAHRLAAHYPDGVVATRLCAEDGSTRPWASVLAELARSLGCTERLPADREEAATVWRSWLSGRRILLLLDDAPDAAALGPLLPPSGSAAALVTSRGRLPCLECAHRVELPPLSPEEAQGLLGGIIGRPRLAAERAEAERVVAATGFLPFALRAAGNRLSVLRHMPLGQYADRLEHPLEALDELASGGLGVRARLAGAWARLPAPARDSLHALAALPDVSFTLPSAARVLGKAGRDAQRSLEELIDIGVLPPPSLPEVTAHTAAAPETVRYELPWLTLLFAREQAAASGERC</sequence>
<proteinExistence type="inferred from homology"/>
<evidence type="ECO:0000256" key="4">
    <source>
        <dbReference type="ARBA" id="ARBA00023125"/>
    </source>
</evidence>
<dbReference type="AlphaFoldDB" id="A0AAU3HNR2"/>
<gene>
    <name evidence="9" type="ORF">OG699_02695</name>
</gene>
<dbReference type="GO" id="GO:0043531">
    <property type="term" value="F:ADP binding"/>
    <property type="evidence" value="ECO:0007669"/>
    <property type="project" value="InterPro"/>
</dbReference>
<comment type="similarity">
    <text evidence="1">Belongs to the AfsR/DnrI/RedD regulatory family.</text>
</comment>
<dbReference type="GO" id="GO:0000160">
    <property type="term" value="P:phosphorelay signal transduction system"/>
    <property type="evidence" value="ECO:0007669"/>
    <property type="project" value="UniProtKB-KW"/>
</dbReference>
<accession>A0AAU3HNR2</accession>
<evidence type="ECO:0000256" key="1">
    <source>
        <dbReference type="ARBA" id="ARBA00005820"/>
    </source>
</evidence>
<dbReference type="InterPro" id="IPR011990">
    <property type="entry name" value="TPR-like_helical_dom_sf"/>
</dbReference>
<evidence type="ECO:0000256" key="5">
    <source>
        <dbReference type="ARBA" id="ARBA00023163"/>
    </source>
</evidence>
<evidence type="ECO:0000256" key="7">
    <source>
        <dbReference type="SAM" id="MobiDB-lite"/>
    </source>
</evidence>
<feature type="region of interest" description="Disordered" evidence="7">
    <location>
        <begin position="1"/>
        <end position="25"/>
    </location>
</feature>
<dbReference type="EMBL" id="CP109546">
    <property type="protein sequence ID" value="WTZ07003.1"/>
    <property type="molecule type" value="Genomic_DNA"/>
</dbReference>
<dbReference type="Gene3D" id="3.40.50.300">
    <property type="entry name" value="P-loop containing nucleotide triphosphate hydrolases"/>
    <property type="match status" value="1"/>
</dbReference>
<keyword evidence="2" id="KW-0902">Two-component regulatory system</keyword>
<dbReference type="InterPro" id="IPR027417">
    <property type="entry name" value="P-loop_NTPase"/>
</dbReference>
<dbReference type="PANTHER" id="PTHR35807:SF1">
    <property type="entry name" value="TRANSCRIPTIONAL REGULATOR REDD"/>
    <property type="match status" value="1"/>
</dbReference>
<evidence type="ECO:0000256" key="2">
    <source>
        <dbReference type="ARBA" id="ARBA00023012"/>
    </source>
</evidence>
<dbReference type="Pfam" id="PF03704">
    <property type="entry name" value="BTAD"/>
    <property type="match status" value="1"/>
</dbReference>
<dbReference type="InterPro" id="IPR036388">
    <property type="entry name" value="WH-like_DNA-bd_sf"/>
</dbReference>
<evidence type="ECO:0000259" key="8">
    <source>
        <dbReference type="PROSITE" id="PS51755"/>
    </source>
</evidence>